<gene>
    <name evidence="1" type="ORF">VFPPC_17424</name>
</gene>
<dbReference type="KEGG" id="pchm:VFPPC_17424"/>
<dbReference type="RefSeq" id="XP_022285849.1">
    <property type="nucleotide sequence ID" value="XM_022429134.1"/>
</dbReference>
<keyword evidence="2" id="KW-1185">Reference proteome</keyword>
<organism evidence="1 2">
    <name type="scientific">Pochonia chlamydosporia 170</name>
    <dbReference type="NCBI Taxonomy" id="1380566"/>
    <lineage>
        <taxon>Eukaryota</taxon>
        <taxon>Fungi</taxon>
        <taxon>Dikarya</taxon>
        <taxon>Ascomycota</taxon>
        <taxon>Pezizomycotina</taxon>
        <taxon>Sordariomycetes</taxon>
        <taxon>Hypocreomycetidae</taxon>
        <taxon>Hypocreales</taxon>
        <taxon>Clavicipitaceae</taxon>
        <taxon>Pochonia</taxon>
    </lineage>
</organism>
<comment type="caution">
    <text evidence="1">The sequence shown here is derived from an EMBL/GenBank/DDBJ whole genome shotgun (WGS) entry which is preliminary data.</text>
</comment>
<proteinExistence type="predicted"/>
<name>A0A219ARN9_METCM</name>
<evidence type="ECO:0000313" key="1">
    <source>
        <dbReference type="EMBL" id="OWT43427.1"/>
    </source>
</evidence>
<dbReference type="GeneID" id="33936397"/>
<dbReference type="Proteomes" id="UP000078397">
    <property type="component" value="Unassembled WGS sequence"/>
</dbReference>
<reference evidence="1 2" key="1">
    <citation type="journal article" date="2016" name="PLoS Pathog.">
        <title>Biosynthesis of antibiotic leucinostatins in bio-control fungus Purpureocillium lilacinum and their inhibition on phytophthora revealed by genome mining.</title>
        <authorList>
            <person name="Wang G."/>
            <person name="Liu Z."/>
            <person name="Lin R."/>
            <person name="Li E."/>
            <person name="Mao Z."/>
            <person name="Ling J."/>
            <person name="Yang Y."/>
            <person name="Yin W.B."/>
            <person name="Xie B."/>
        </authorList>
    </citation>
    <scope>NUCLEOTIDE SEQUENCE [LARGE SCALE GENOMIC DNA]</scope>
    <source>
        <strain evidence="1">170</strain>
    </source>
</reference>
<dbReference type="EMBL" id="LSBJ02000001">
    <property type="protein sequence ID" value="OWT43427.1"/>
    <property type="molecule type" value="Genomic_DNA"/>
</dbReference>
<accession>A0A219ARN9</accession>
<dbReference type="AlphaFoldDB" id="A0A219ARN9"/>
<sequence length="85" mass="9419">MRKRNESWAKRDVTVGGRFGYVLLMDEARMQVEKKNYEQQAAGASAVALTGTGDGCYLEKPKGGRWGPEGALQAAWWDLDVQNQA</sequence>
<protein>
    <submittedName>
        <fullName evidence="1">Uncharacterized protein</fullName>
    </submittedName>
</protein>
<evidence type="ECO:0000313" key="2">
    <source>
        <dbReference type="Proteomes" id="UP000078397"/>
    </source>
</evidence>